<dbReference type="Gene3D" id="1.10.1200.10">
    <property type="entry name" value="ACP-like"/>
    <property type="match status" value="1"/>
</dbReference>
<keyword evidence="2" id="KW-0597">Phosphoprotein</keyword>
<keyword evidence="1" id="KW-0596">Phosphopantetheine</keyword>
<dbReference type="InterPro" id="IPR020806">
    <property type="entry name" value="PKS_PP-bd"/>
</dbReference>
<evidence type="ECO:0000256" key="1">
    <source>
        <dbReference type="ARBA" id="ARBA00022450"/>
    </source>
</evidence>
<dbReference type="SUPFAM" id="SSF47336">
    <property type="entry name" value="ACP-like"/>
    <property type="match status" value="1"/>
</dbReference>
<accession>A0ABV9DWE4</accession>
<evidence type="ECO:0000256" key="2">
    <source>
        <dbReference type="ARBA" id="ARBA00022553"/>
    </source>
</evidence>
<organism evidence="4 5">
    <name type="scientific">Nocardiopsis mangrovi</name>
    <dbReference type="NCBI Taxonomy" id="1179818"/>
    <lineage>
        <taxon>Bacteria</taxon>
        <taxon>Bacillati</taxon>
        <taxon>Actinomycetota</taxon>
        <taxon>Actinomycetes</taxon>
        <taxon>Streptosporangiales</taxon>
        <taxon>Nocardiopsidaceae</taxon>
        <taxon>Nocardiopsis</taxon>
    </lineage>
</organism>
<evidence type="ECO:0000313" key="5">
    <source>
        <dbReference type="Proteomes" id="UP001595923"/>
    </source>
</evidence>
<dbReference type="Proteomes" id="UP001595923">
    <property type="component" value="Unassembled WGS sequence"/>
</dbReference>
<sequence>MTDAVDGVSELRAWLIEEVARRTAADPWQVDPAVPFTALGLTSRGATELTGALEIHMGRPVPTLLAWQYPTIDTLARHLVTGAHPAAAAGRAPVAAAPAGRSFPR</sequence>
<feature type="domain" description="Carrier" evidence="3">
    <location>
        <begin position="6"/>
        <end position="83"/>
    </location>
</feature>
<dbReference type="SMART" id="SM00823">
    <property type="entry name" value="PKS_PP"/>
    <property type="match status" value="1"/>
</dbReference>
<dbReference type="Pfam" id="PF00550">
    <property type="entry name" value="PP-binding"/>
    <property type="match status" value="1"/>
</dbReference>
<reference evidence="5" key="1">
    <citation type="journal article" date="2019" name="Int. J. Syst. Evol. Microbiol.">
        <title>The Global Catalogue of Microorganisms (GCM) 10K type strain sequencing project: providing services to taxonomists for standard genome sequencing and annotation.</title>
        <authorList>
            <consortium name="The Broad Institute Genomics Platform"/>
            <consortium name="The Broad Institute Genome Sequencing Center for Infectious Disease"/>
            <person name="Wu L."/>
            <person name="Ma J."/>
        </authorList>
    </citation>
    <scope>NUCLEOTIDE SEQUENCE [LARGE SCALE GENOMIC DNA]</scope>
    <source>
        <strain evidence="5">XZYJ18</strain>
    </source>
</reference>
<gene>
    <name evidence="4" type="ORF">ACFO4E_14275</name>
</gene>
<dbReference type="RefSeq" id="WP_378574729.1">
    <property type="nucleotide sequence ID" value="NZ_JBHSFQ010000012.1"/>
</dbReference>
<dbReference type="EMBL" id="JBHSFQ010000012">
    <property type="protein sequence ID" value="MFC4563027.1"/>
    <property type="molecule type" value="Genomic_DNA"/>
</dbReference>
<evidence type="ECO:0000259" key="3">
    <source>
        <dbReference type="PROSITE" id="PS50075"/>
    </source>
</evidence>
<dbReference type="InterPro" id="IPR009081">
    <property type="entry name" value="PP-bd_ACP"/>
</dbReference>
<dbReference type="InterPro" id="IPR036736">
    <property type="entry name" value="ACP-like_sf"/>
</dbReference>
<comment type="caution">
    <text evidence="4">The sequence shown here is derived from an EMBL/GenBank/DDBJ whole genome shotgun (WGS) entry which is preliminary data.</text>
</comment>
<proteinExistence type="predicted"/>
<name>A0ABV9DWE4_9ACTN</name>
<protein>
    <submittedName>
        <fullName evidence="4">Acyl carrier protein</fullName>
    </submittedName>
</protein>
<keyword evidence="5" id="KW-1185">Reference proteome</keyword>
<evidence type="ECO:0000313" key="4">
    <source>
        <dbReference type="EMBL" id="MFC4563027.1"/>
    </source>
</evidence>
<dbReference type="PROSITE" id="PS50075">
    <property type="entry name" value="CARRIER"/>
    <property type="match status" value="1"/>
</dbReference>